<keyword evidence="4" id="KW-1185">Reference proteome</keyword>
<evidence type="ECO:0000313" key="3">
    <source>
        <dbReference type="EMBL" id="MEC4718039.1"/>
    </source>
</evidence>
<feature type="compositionally biased region" description="Basic and acidic residues" evidence="1">
    <location>
        <begin position="57"/>
        <end position="67"/>
    </location>
</feature>
<feature type="region of interest" description="Disordered" evidence="1">
    <location>
        <begin position="57"/>
        <end position="78"/>
    </location>
</feature>
<evidence type="ECO:0000256" key="2">
    <source>
        <dbReference type="SAM" id="SignalP"/>
    </source>
</evidence>
<accession>A0ABU6J352</accession>
<feature type="signal peptide" evidence="2">
    <location>
        <begin position="1"/>
        <end position="18"/>
    </location>
</feature>
<organism evidence="3 4">
    <name type="scientific">Noviherbaspirillum album</name>
    <dbReference type="NCBI Taxonomy" id="3080276"/>
    <lineage>
        <taxon>Bacteria</taxon>
        <taxon>Pseudomonadati</taxon>
        <taxon>Pseudomonadota</taxon>
        <taxon>Betaproteobacteria</taxon>
        <taxon>Burkholderiales</taxon>
        <taxon>Oxalobacteraceae</taxon>
        <taxon>Noviherbaspirillum</taxon>
    </lineage>
</organism>
<dbReference type="EMBL" id="JAWIIV010000001">
    <property type="protein sequence ID" value="MEC4718039.1"/>
    <property type="molecule type" value="Genomic_DNA"/>
</dbReference>
<name>A0ABU6J352_9BURK</name>
<dbReference type="RefSeq" id="WP_326504777.1">
    <property type="nucleotide sequence ID" value="NZ_JAWIIV010000001.1"/>
</dbReference>
<proteinExistence type="predicted"/>
<comment type="caution">
    <text evidence="3">The sequence shown here is derived from an EMBL/GenBank/DDBJ whole genome shotgun (WGS) entry which is preliminary data.</text>
</comment>
<gene>
    <name evidence="3" type="ORF">RY831_02665</name>
</gene>
<evidence type="ECO:0000256" key="1">
    <source>
        <dbReference type="SAM" id="MobiDB-lite"/>
    </source>
</evidence>
<keyword evidence="2" id="KW-0732">Signal</keyword>
<feature type="chain" id="PRO_5047298930" evidence="2">
    <location>
        <begin position="19"/>
        <end position="78"/>
    </location>
</feature>
<reference evidence="3 4" key="1">
    <citation type="submission" date="2023-10" db="EMBL/GenBank/DDBJ databases">
        <title>Noviherbaspirillum sp. CPCC 100848 genome assembly.</title>
        <authorList>
            <person name="Li X.Y."/>
            <person name="Fang X.M."/>
        </authorList>
    </citation>
    <scope>NUCLEOTIDE SEQUENCE [LARGE SCALE GENOMIC DNA]</scope>
    <source>
        <strain evidence="3 4">CPCC 100848</strain>
    </source>
</reference>
<evidence type="ECO:0000313" key="4">
    <source>
        <dbReference type="Proteomes" id="UP001352263"/>
    </source>
</evidence>
<dbReference type="Proteomes" id="UP001352263">
    <property type="component" value="Unassembled WGS sequence"/>
</dbReference>
<sequence length="78" mass="8438">MKTIFAVLVLASSSAAFAHNCPNVMKEIDAKMTSAQGVSPETMTKVKQLRADGERFHKEGKHAESMKSLEQAKAMLGS</sequence>
<protein>
    <submittedName>
        <fullName evidence="3">Uncharacterized protein</fullName>
    </submittedName>
</protein>